<feature type="transmembrane region" description="Helical" evidence="1">
    <location>
        <begin position="121"/>
        <end position="140"/>
    </location>
</feature>
<keyword evidence="1" id="KW-0472">Membrane</keyword>
<dbReference type="InterPro" id="IPR025509">
    <property type="entry name" value="DUF4396"/>
</dbReference>
<dbReference type="OrthoDB" id="510720at2"/>
<geneLocation type="plasmid" evidence="4">
    <name>pDeide3</name>
</geneLocation>
<evidence type="ECO:0000259" key="2">
    <source>
        <dbReference type="Pfam" id="PF14342"/>
    </source>
</evidence>
<gene>
    <name evidence="3" type="ordered locus">Deide_3p02780</name>
</gene>
<evidence type="ECO:0000313" key="3">
    <source>
        <dbReference type="EMBL" id="ACO48246.1"/>
    </source>
</evidence>
<evidence type="ECO:0000256" key="1">
    <source>
        <dbReference type="SAM" id="Phobius"/>
    </source>
</evidence>
<keyword evidence="1" id="KW-0812">Transmembrane</keyword>
<evidence type="ECO:0000313" key="4">
    <source>
        <dbReference type="Proteomes" id="UP000002208"/>
    </source>
</evidence>
<dbReference type="RefSeq" id="WP_012695118.1">
    <property type="nucleotide sequence ID" value="NC_012528.1"/>
</dbReference>
<protein>
    <recommendedName>
        <fullName evidence="2">DUF4396 domain-containing protein</fullName>
    </recommendedName>
</protein>
<keyword evidence="1" id="KW-1133">Transmembrane helix</keyword>
<name>C1D417_DEIDV</name>
<feature type="domain" description="DUF4396" evidence="2">
    <location>
        <begin position="89"/>
        <end position="217"/>
    </location>
</feature>
<keyword evidence="4" id="KW-1185">Reference proteome</keyword>
<feature type="transmembrane region" description="Helical" evidence="1">
    <location>
        <begin position="51"/>
        <end position="73"/>
    </location>
</feature>
<sequence>MDMDMSAMNMLPDWWTPAAWIYLIASVISAGFLAYDLYVRRRRLHVPAMRPVWVVSALFLGPLAILLYARWGLELADGRAGSTRMAWILLALLPGAAASTVAHLIGVPVVFGAGWTIAGDALWAVALFILILATLLLFMFDTAAATGERANHLVRLFLGAFFTVLAFDIGMVGWMLYLHGNGLMQPITDVVFTTQMQIGMLLGMLTALPVAAWLTPKPASGPQAFVP</sequence>
<feature type="transmembrane region" description="Helical" evidence="1">
    <location>
        <begin position="20"/>
        <end position="39"/>
    </location>
</feature>
<dbReference type="Pfam" id="PF14342">
    <property type="entry name" value="DUF4396"/>
    <property type="match status" value="1"/>
</dbReference>
<feature type="transmembrane region" description="Helical" evidence="1">
    <location>
        <begin position="190"/>
        <end position="214"/>
    </location>
</feature>
<dbReference type="EMBL" id="CP001117">
    <property type="protein sequence ID" value="ACO48246.1"/>
    <property type="molecule type" value="Genomic_DNA"/>
</dbReference>
<dbReference type="KEGG" id="ddr:Deide_3p02780"/>
<dbReference type="AlphaFoldDB" id="C1D417"/>
<feature type="transmembrane region" description="Helical" evidence="1">
    <location>
        <begin position="85"/>
        <end position="109"/>
    </location>
</feature>
<feature type="transmembrane region" description="Helical" evidence="1">
    <location>
        <begin position="152"/>
        <end position="178"/>
    </location>
</feature>
<reference evidence="3 4" key="1">
    <citation type="journal article" date="2009" name="PLoS Genet.">
        <title>Alliance of proteomics and genomics to unravel the specificities of Sahara bacterium Deinococcus deserti.</title>
        <authorList>
            <person name="de Groot A."/>
            <person name="Dulermo R."/>
            <person name="Ortet P."/>
            <person name="Blanchard L."/>
            <person name="Guerin P."/>
            <person name="Fernandez B."/>
            <person name="Vacherie B."/>
            <person name="Dossat C."/>
            <person name="Jolivet E."/>
            <person name="Siguier P."/>
            <person name="Chandler M."/>
            <person name="Barakat M."/>
            <person name="Dedieu A."/>
            <person name="Barbe V."/>
            <person name="Heulin T."/>
            <person name="Sommer S."/>
            <person name="Achouak W."/>
            <person name="Armengaud J."/>
        </authorList>
    </citation>
    <scope>NUCLEOTIDE SEQUENCE [LARGE SCALE GENOMIC DNA]</scope>
    <source>
        <strain evidence="4">DSM 17065 / CIP 109153 / LMG 22923 / VCD115</strain>
        <plasmid evidence="4">pDeide3</plasmid>
    </source>
</reference>
<proteinExistence type="predicted"/>
<dbReference type="Proteomes" id="UP000002208">
    <property type="component" value="Plasmid 3"/>
</dbReference>
<accession>C1D417</accession>
<keyword evidence="3" id="KW-0614">Plasmid</keyword>
<organism evidence="3 4">
    <name type="scientific">Deinococcus deserti (strain DSM 17065 / CIP 109153 / LMG 22923 / VCD115)</name>
    <dbReference type="NCBI Taxonomy" id="546414"/>
    <lineage>
        <taxon>Bacteria</taxon>
        <taxon>Thermotogati</taxon>
        <taxon>Deinococcota</taxon>
        <taxon>Deinococci</taxon>
        <taxon>Deinococcales</taxon>
        <taxon>Deinococcaceae</taxon>
        <taxon>Deinococcus</taxon>
    </lineage>
</organism>
<dbReference type="HOGENOM" id="CLU_1218173_0_0_0"/>